<dbReference type="InterPro" id="IPR002491">
    <property type="entry name" value="ABC_transptr_periplasmic_BD"/>
</dbReference>
<evidence type="ECO:0000313" key="4">
    <source>
        <dbReference type="Proteomes" id="UP000661607"/>
    </source>
</evidence>
<comment type="caution">
    <text evidence="3">The sequence shown here is derived from an EMBL/GenBank/DDBJ whole genome shotgun (WGS) entry which is preliminary data.</text>
</comment>
<comment type="similarity">
    <text evidence="1">Belongs to the bacterial solute-binding protein 8 family.</text>
</comment>
<dbReference type="PROSITE" id="PS51257">
    <property type="entry name" value="PROKAR_LIPOPROTEIN"/>
    <property type="match status" value="1"/>
</dbReference>
<dbReference type="SUPFAM" id="SSF53807">
    <property type="entry name" value="Helical backbone' metal receptor"/>
    <property type="match status" value="1"/>
</dbReference>
<dbReference type="Gene3D" id="3.40.50.1980">
    <property type="entry name" value="Nitrogenase molybdenum iron protein domain"/>
    <property type="match status" value="2"/>
</dbReference>
<protein>
    <submittedName>
        <fullName evidence="3">Iron complex transport system substrate-binding protein</fullName>
    </submittedName>
</protein>
<dbReference type="Pfam" id="PF01497">
    <property type="entry name" value="Peripla_BP_2"/>
    <property type="match status" value="1"/>
</dbReference>
<name>A0ABR9KR19_9ACTN</name>
<reference evidence="3 4" key="1">
    <citation type="submission" date="2020-10" db="EMBL/GenBank/DDBJ databases">
        <title>Sequencing the genomes of 1000 actinobacteria strains.</title>
        <authorList>
            <person name="Klenk H.-P."/>
        </authorList>
    </citation>
    <scope>NUCLEOTIDE SEQUENCE [LARGE SCALE GENOMIC DNA]</scope>
    <source>
        <strain evidence="3 4">DSM 43748</strain>
    </source>
</reference>
<dbReference type="PANTHER" id="PTHR30535:SF7">
    <property type="entry name" value="IRON(III) DICITRATE-BINDING PROTEIN"/>
    <property type="match status" value="1"/>
</dbReference>
<proteinExistence type="inferred from homology"/>
<accession>A0ABR9KR19</accession>
<evidence type="ECO:0000256" key="1">
    <source>
        <dbReference type="ARBA" id="ARBA00008814"/>
    </source>
</evidence>
<gene>
    <name evidence="3" type="ORF">H4W81_006822</name>
</gene>
<organism evidence="3 4">
    <name type="scientific">Nonomuraea africana</name>
    <dbReference type="NCBI Taxonomy" id="46171"/>
    <lineage>
        <taxon>Bacteria</taxon>
        <taxon>Bacillati</taxon>
        <taxon>Actinomycetota</taxon>
        <taxon>Actinomycetes</taxon>
        <taxon>Streptosporangiales</taxon>
        <taxon>Streptosporangiaceae</taxon>
        <taxon>Nonomuraea</taxon>
    </lineage>
</organism>
<evidence type="ECO:0000259" key="2">
    <source>
        <dbReference type="PROSITE" id="PS50983"/>
    </source>
</evidence>
<dbReference type="InterPro" id="IPR050902">
    <property type="entry name" value="ABC_Transporter_SBP"/>
</dbReference>
<dbReference type="PANTHER" id="PTHR30535">
    <property type="entry name" value="VITAMIN B12-BINDING PROTEIN"/>
    <property type="match status" value="1"/>
</dbReference>
<dbReference type="EMBL" id="JADBEF010000001">
    <property type="protein sequence ID" value="MBE1564043.1"/>
    <property type="molecule type" value="Genomic_DNA"/>
</dbReference>
<dbReference type="RefSeq" id="WP_192778493.1">
    <property type="nucleotide sequence ID" value="NZ_BAAASY010000028.1"/>
</dbReference>
<evidence type="ECO:0000313" key="3">
    <source>
        <dbReference type="EMBL" id="MBE1564043.1"/>
    </source>
</evidence>
<sequence>MRLSHALTTLAVLGLSAAGCGGSPTRSATAVPPAAPGYPVTIANCGQTYTYDRAPSRTVLMSGGAVGQVSSLIALGLEARIVGNAQNYGASDVPGRADAIDRLPKAKIQQGSWDITREGMLALRPDLVIGTTGFDFDAQNGYATRAELLEIGANTWLPDSTCGGPGTVKGTQTIEDSYDMLRDFGRIYGVSDRAEQLIERSKRRIKKIAAKVEGVSRPKVMYIIPGMQMGAAEFSSIGANGIWNDIFDKAGGVNAFGDATKEIFANLSKERVAKTDVDAVVIVNWRNPDPDAEAAKLFAQFPHWQAAKDRRYVVLSDSAYLGPDNAVAVERIARLLHPERF</sequence>
<keyword evidence="4" id="KW-1185">Reference proteome</keyword>
<dbReference type="Proteomes" id="UP000661607">
    <property type="component" value="Unassembled WGS sequence"/>
</dbReference>
<dbReference type="PROSITE" id="PS50983">
    <property type="entry name" value="FE_B12_PBP"/>
    <property type="match status" value="1"/>
</dbReference>
<feature type="domain" description="Fe/B12 periplasmic-binding" evidence="2">
    <location>
        <begin position="60"/>
        <end position="341"/>
    </location>
</feature>